<dbReference type="InterPro" id="IPR023780">
    <property type="entry name" value="Chromo_domain"/>
</dbReference>
<evidence type="ECO:0000313" key="4">
    <source>
        <dbReference type="Proteomes" id="UP001231189"/>
    </source>
</evidence>
<name>A0AAD8RUR6_LOLMU</name>
<evidence type="ECO:0000259" key="2">
    <source>
        <dbReference type="Pfam" id="PF00385"/>
    </source>
</evidence>
<dbReference type="Proteomes" id="UP001231189">
    <property type="component" value="Unassembled WGS sequence"/>
</dbReference>
<keyword evidence="4" id="KW-1185">Reference proteome</keyword>
<proteinExistence type="predicted"/>
<evidence type="ECO:0000256" key="1">
    <source>
        <dbReference type="SAM" id="MobiDB-lite"/>
    </source>
</evidence>
<dbReference type="AlphaFoldDB" id="A0AAD8RUR6"/>
<dbReference type="Pfam" id="PF00385">
    <property type="entry name" value="Chromo"/>
    <property type="match status" value="1"/>
</dbReference>
<gene>
    <name evidence="3" type="ORF">QYE76_005794</name>
</gene>
<feature type="region of interest" description="Disordered" evidence="1">
    <location>
        <begin position="60"/>
        <end position="99"/>
    </location>
</feature>
<dbReference type="EMBL" id="JAUUTY010000005">
    <property type="protein sequence ID" value="KAK1631479.1"/>
    <property type="molecule type" value="Genomic_DNA"/>
</dbReference>
<dbReference type="Gene3D" id="2.40.50.40">
    <property type="match status" value="1"/>
</dbReference>
<organism evidence="3 4">
    <name type="scientific">Lolium multiflorum</name>
    <name type="common">Italian ryegrass</name>
    <name type="synonym">Lolium perenne subsp. multiflorum</name>
    <dbReference type="NCBI Taxonomy" id="4521"/>
    <lineage>
        <taxon>Eukaryota</taxon>
        <taxon>Viridiplantae</taxon>
        <taxon>Streptophyta</taxon>
        <taxon>Embryophyta</taxon>
        <taxon>Tracheophyta</taxon>
        <taxon>Spermatophyta</taxon>
        <taxon>Magnoliopsida</taxon>
        <taxon>Liliopsida</taxon>
        <taxon>Poales</taxon>
        <taxon>Poaceae</taxon>
        <taxon>BOP clade</taxon>
        <taxon>Pooideae</taxon>
        <taxon>Poodae</taxon>
        <taxon>Poeae</taxon>
        <taxon>Poeae Chloroplast Group 2 (Poeae type)</taxon>
        <taxon>Loliodinae</taxon>
        <taxon>Loliinae</taxon>
        <taxon>Lolium</taxon>
    </lineage>
</organism>
<feature type="compositionally biased region" description="Basic and acidic residues" evidence="1">
    <location>
        <begin position="79"/>
        <end position="99"/>
    </location>
</feature>
<dbReference type="InterPro" id="IPR016197">
    <property type="entry name" value="Chromo-like_dom_sf"/>
</dbReference>
<dbReference type="SUPFAM" id="SSF54160">
    <property type="entry name" value="Chromo domain-like"/>
    <property type="match status" value="1"/>
</dbReference>
<accession>A0AAD8RUR6</accession>
<feature type="domain" description="Chromo" evidence="2">
    <location>
        <begin position="4"/>
        <end position="49"/>
    </location>
</feature>
<comment type="caution">
    <text evidence="3">The sequence shown here is derived from an EMBL/GenBank/DDBJ whole genome shotgun (WGS) entry which is preliminary data.</text>
</comment>
<reference evidence="3" key="1">
    <citation type="submission" date="2023-07" db="EMBL/GenBank/DDBJ databases">
        <title>A chromosome-level genome assembly of Lolium multiflorum.</title>
        <authorList>
            <person name="Chen Y."/>
            <person name="Copetti D."/>
            <person name="Kolliker R."/>
            <person name="Studer B."/>
        </authorList>
    </citation>
    <scope>NUCLEOTIDE SEQUENCE</scope>
    <source>
        <strain evidence="3">02402/16</strain>
        <tissue evidence="3">Leaf</tissue>
    </source>
</reference>
<evidence type="ECO:0000313" key="3">
    <source>
        <dbReference type="EMBL" id="KAK1631479.1"/>
    </source>
</evidence>
<sequence length="99" mass="11585">MQVPARILQRRLRHQDNVAISQVLVQWSGQPEALATWEDYDDLKRRFPRAPAWGQVGFQGRRNVNIDPDPDGVGPHAVAQREQRNRKESTRYPREGWTR</sequence>
<protein>
    <recommendedName>
        <fullName evidence="2">Chromo domain-containing protein</fullName>
    </recommendedName>
</protein>